<feature type="chain" id="PRO_5004546658" description="Type 1 fimbrial protein" evidence="1">
    <location>
        <begin position="22"/>
        <end position="105"/>
    </location>
</feature>
<dbReference type="EMBL" id="AP013068">
    <property type="protein sequence ID" value="BAN46159.1"/>
    <property type="molecule type" value="Genomic_DNA"/>
</dbReference>
<feature type="signal peptide" evidence="1">
    <location>
        <begin position="1"/>
        <end position="21"/>
    </location>
</feature>
<dbReference type="OrthoDB" id="7026416at2"/>
<dbReference type="HOGENOM" id="CLU_2300800_0_0_6"/>
<evidence type="ECO:0008006" key="4">
    <source>
        <dbReference type="Google" id="ProtNLM"/>
    </source>
</evidence>
<dbReference type="RefSeq" id="WP_016490370.1">
    <property type="nucleotide sequence ID" value="NC_021499.1"/>
</dbReference>
<keyword evidence="1" id="KW-0732">Signal</keyword>
<accession>S6BAS1</accession>
<organism evidence="2 3">
    <name type="scientific">Metapseudomonas resinovorans NBRC 106553</name>
    <dbReference type="NCBI Taxonomy" id="1245471"/>
    <lineage>
        <taxon>Bacteria</taxon>
        <taxon>Pseudomonadati</taxon>
        <taxon>Pseudomonadota</taxon>
        <taxon>Gammaproteobacteria</taxon>
        <taxon>Pseudomonadales</taxon>
        <taxon>Pseudomonadaceae</taxon>
        <taxon>Metapseudomonas</taxon>
    </lineage>
</organism>
<dbReference type="eggNOG" id="ENOG5031HK4">
    <property type="taxonomic scope" value="Bacteria"/>
</dbReference>
<dbReference type="PATRIC" id="fig|1245471.3.peg.422"/>
<keyword evidence="3" id="KW-1185">Reference proteome</keyword>
<reference evidence="2 3" key="1">
    <citation type="journal article" date="2013" name="Genome Announc.">
        <title>Complete Genome Sequence of the Carbazole Degrader Pseudomonas resinovorans Strain CA10 (NBRC 106553).</title>
        <authorList>
            <person name="Shintani M."/>
            <person name="Hosoyama A."/>
            <person name="Ohji S."/>
            <person name="Tsuchikane K."/>
            <person name="Takarada H."/>
            <person name="Yamazoe A."/>
            <person name="Fujita N."/>
            <person name="Nojiri H."/>
        </authorList>
    </citation>
    <scope>NUCLEOTIDE SEQUENCE [LARGE SCALE GENOMIC DNA]</scope>
    <source>
        <strain evidence="2 3">NBRC 106553</strain>
    </source>
</reference>
<proteinExistence type="predicted"/>
<evidence type="ECO:0000313" key="3">
    <source>
        <dbReference type="Proteomes" id="UP000015503"/>
    </source>
</evidence>
<protein>
    <recommendedName>
        <fullName evidence="4">Type 1 fimbrial protein</fullName>
    </recommendedName>
</protein>
<dbReference type="KEGG" id="pre:PCA10_04270"/>
<gene>
    <name evidence="2" type="ORF">PCA10_04270</name>
</gene>
<dbReference type="AlphaFoldDB" id="S6BAS1"/>
<evidence type="ECO:0000313" key="2">
    <source>
        <dbReference type="EMBL" id="BAN46159.1"/>
    </source>
</evidence>
<dbReference type="Proteomes" id="UP000015503">
    <property type="component" value="Chromosome"/>
</dbReference>
<name>S6BAS1_METRE</name>
<evidence type="ECO:0000256" key="1">
    <source>
        <dbReference type="SAM" id="SignalP"/>
    </source>
</evidence>
<sequence>MRKLLVSMSMFLAVVSGNGYADGKFVSHGVIRFTGSIVKSPCPQGSAAWLSHAGRSQGLSPASAGDLPELRNNCAGVVETQSVSFQPLSGTKQGAKGGVVTVVYN</sequence>